<evidence type="ECO:0000256" key="4">
    <source>
        <dbReference type="ARBA" id="ARBA00022857"/>
    </source>
</evidence>
<evidence type="ECO:0000256" key="5">
    <source>
        <dbReference type="ARBA" id="ARBA00023027"/>
    </source>
</evidence>
<dbReference type="EMBL" id="VIKR01000001">
    <property type="protein sequence ID" value="TQV77263.1"/>
    <property type="molecule type" value="Genomic_DNA"/>
</dbReference>
<keyword evidence="5" id="KW-0520">NAD</keyword>
<dbReference type="PANTHER" id="PTHR46091:SF3">
    <property type="entry name" value="AMINE OXIDASE DOMAIN-CONTAINING PROTEIN"/>
    <property type="match status" value="1"/>
</dbReference>
<feature type="transmembrane region" description="Helical" evidence="7">
    <location>
        <begin position="525"/>
        <end position="547"/>
    </location>
</feature>
<keyword evidence="4" id="KW-0521">NADP</keyword>
<evidence type="ECO:0000256" key="1">
    <source>
        <dbReference type="ARBA" id="ARBA00022630"/>
    </source>
</evidence>
<dbReference type="AlphaFoldDB" id="A0A545TJ79"/>
<keyword evidence="7" id="KW-0472">Membrane</keyword>
<evidence type="ECO:0000256" key="6">
    <source>
        <dbReference type="SAM" id="MobiDB-lite"/>
    </source>
</evidence>
<organism evidence="8 9">
    <name type="scientific">Aliikangiella marina</name>
    <dbReference type="NCBI Taxonomy" id="1712262"/>
    <lineage>
        <taxon>Bacteria</taxon>
        <taxon>Pseudomonadati</taxon>
        <taxon>Pseudomonadota</taxon>
        <taxon>Gammaproteobacteria</taxon>
        <taxon>Oceanospirillales</taxon>
        <taxon>Pleioneaceae</taxon>
        <taxon>Aliikangiella</taxon>
    </lineage>
</organism>
<dbReference type="Gene3D" id="3.50.50.60">
    <property type="entry name" value="FAD/NAD(P)-binding domain"/>
    <property type="match status" value="2"/>
</dbReference>
<evidence type="ECO:0000313" key="8">
    <source>
        <dbReference type="EMBL" id="TQV77263.1"/>
    </source>
</evidence>
<evidence type="ECO:0000313" key="9">
    <source>
        <dbReference type="Proteomes" id="UP000317839"/>
    </source>
</evidence>
<keyword evidence="2" id="KW-0732">Signal</keyword>
<keyword evidence="9" id="KW-1185">Reference proteome</keyword>
<evidence type="ECO:0000256" key="7">
    <source>
        <dbReference type="SAM" id="Phobius"/>
    </source>
</evidence>
<keyword evidence="1" id="KW-0285">Flavoprotein</keyword>
<dbReference type="RefSeq" id="WP_142940837.1">
    <property type="nucleotide sequence ID" value="NZ_VIKR01000001.1"/>
</dbReference>
<evidence type="ECO:0000256" key="3">
    <source>
        <dbReference type="ARBA" id="ARBA00022827"/>
    </source>
</evidence>
<comment type="caution">
    <text evidence="8">The sequence shown here is derived from an EMBL/GenBank/DDBJ whole genome shotgun (WGS) entry which is preliminary data.</text>
</comment>
<dbReference type="Pfam" id="PF13450">
    <property type="entry name" value="NAD_binding_8"/>
    <property type="match status" value="1"/>
</dbReference>
<gene>
    <name evidence="8" type="ORF">FLL45_04780</name>
</gene>
<accession>A0A545TJ79</accession>
<protein>
    <submittedName>
        <fullName evidence="8">NAD(P)/FAD-dependent oxidoreductase</fullName>
    </submittedName>
</protein>
<name>A0A545TJ79_9GAMM</name>
<dbReference type="Proteomes" id="UP000317839">
    <property type="component" value="Unassembled WGS sequence"/>
</dbReference>
<keyword evidence="3" id="KW-0274">FAD</keyword>
<sequence length="562" mass="63097">MSDSTEAKPAKVNPEQSSPKSKRAKKPSTIRIGTRYRSSRISEDYDAIIIGSGIGGLTTAASLSAEGWKVIVLEQHYTAGGFTHAYSREGYEWDVGVHYIGDVGYPTVTKKLFDFISNNNLKWAPMDDAYDRIFLGEESFDLVAGPKAFEKNLVTHFPEEKAAISRYLRMIRNVNKGMRWFSLSKLLSPFWQKIFFPLFKLLTPSYFNQNTYEVLRTITKNEKLIAVLTGQWGDSGVPPKQGSFLIHSLIARHYLNGGFYPIGGASKMAETIIPQIQKAGGEVFTYAQVKQILVEGEKVTGVLMADSHEIKAPLVISSAGVFNTYNKLLPQTVSHQLGYQDKLKTVKPSCANVGLFIGLKKTAEELQLPRTNFWIYLDQEHDKNIATFFKDSSTPLPVVYISFPSAKDPSFEERYPGRATIEIVAPASYEAFAQWKETTWGKRGDSYENLSDEFAERMLDALYKKLPHLKGQIDYYEVSTPLTTEFFCFYDKGEIYGLEHDPQRFKQAWLQPKTKIKGLWLTGQDILSCGVAGAMIAGFLTAVKILGIKKGFKLAKKVFSAN</sequence>
<evidence type="ECO:0000256" key="2">
    <source>
        <dbReference type="ARBA" id="ARBA00022729"/>
    </source>
</evidence>
<dbReference type="PANTHER" id="PTHR46091">
    <property type="entry name" value="BLR7054 PROTEIN"/>
    <property type="match status" value="1"/>
</dbReference>
<reference evidence="8 9" key="1">
    <citation type="submission" date="2019-06" db="EMBL/GenBank/DDBJ databases">
        <title>Draft genome of Aliikangiella marina GYP-15.</title>
        <authorList>
            <person name="Wang G."/>
        </authorList>
    </citation>
    <scope>NUCLEOTIDE SEQUENCE [LARGE SCALE GENOMIC DNA]</scope>
    <source>
        <strain evidence="8 9">GYP-15</strain>
    </source>
</reference>
<keyword evidence="7" id="KW-0812">Transmembrane</keyword>
<dbReference type="InterPro" id="IPR036188">
    <property type="entry name" value="FAD/NAD-bd_sf"/>
</dbReference>
<dbReference type="InterPro" id="IPR052206">
    <property type="entry name" value="Retinol_saturase"/>
</dbReference>
<dbReference type="SUPFAM" id="SSF51905">
    <property type="entry name" value="FAD/NAD(P)-binding domain"/>
    <property type="match status" value="1"/>
</dbReference>
<keyword evidence="7" id="KW-1133">Transmembrane helix</keyword>
<proteinExistence type="predicted"/>
<feature type="region of interest" description="Disordered" evidence="6">
    <location>
        <begin position="1"/>
        <end position="29"/>
    </location>
</feature>
<dbReference type="OrthoDB" id="9774675at2"/>